<feature type="binding site" evidence="6">
    <location>
        <position position="24"/>
    </location>
    <ligand>
        <name>Ca(2+)</name>
        <dbReference type="ChEBI" id="CHEBI:29108"/>
        <label>1</label>
    </ligand>
</feature>
<dbReference type="InterPro" id="IPR009118">
    <property type="entry name" value="AnnexinD_plant"/>
</dbReference>
<dbReference type="GO" id="GO:0005544">
    <property type="term" value="F:calcium-dependent phospholipid binding"/>
    <property type="evidence" value="ECO:0007669"/>
    <property type="project" value="UniProtKB-KW"/>
</dbReference>
<feature type="binding site" evidence="6">
    <location>
        <position position="302"/>
    </location>
    <ligand>
        <name>Ca(2+)</name>
        <dbReference type="ChEBI" id="CHEBI:29108"/>
        <label>1</label>
    </ligand>
</feature>
<organism evidence="8">
    <name type="scientific">Anthurium amnicola</name>
    <dbReference type="NCBI Taxonomy" id="1678845"/>
    <lineage>
        <taxon>Eukaryota</taxon>
        <taxon>Viridiplantae</taxon>
        <taxon>Streptophyta</taxon>
        <taxon>Embryophyta</taxon>
        <taxon>Tracheophyta</taxon>
        <taxon>Spermatophyta</taxon>
        <taxon>Magnoliopsida</taxon>
        <taxon>Liliopsida</taxon>
        <taxon>Araceae</taxon>
        <taxon>Pothoideae</taxon>
        <taxon>Potheae</taxon>
        <taxon>Anthurium</taxon>
    </lineage>
</organism>
<dbReference type="PANTHER" id="PTHR10502">
    <property type="entry name" value="ANNEXIN"/>
    <property type="match status" value="1"/>
</dbReference>
<gene>
    <name evidence="8" type="primary">ANN3_4</name>
    <name evidence="8" type="ORF">g.52042</name>
</gene>
<reference evidence="8" key="1">
    <citation type="submission" date="2015-07" db="EMBL/GenBank/DDBJ databases">
        <title>Transcriptome Assembly of Anthurium amnicola.</title>
        <authorList>
            <person name="Suzuki J."/>
        </authorList>
    </citation>
    <scope>NUCLEOTIDE SEQUENCE</scope>
</reference>
<evidence type="ECO:0000313" key="8">
    <source>
        <dbReference type="EMBL" id="JAT46597.1"/>
    </source>
</evidence>
<dbReference type="GO" id="GO:0009414">
    <property type="term" value="P:response to water deprivation"/>
    <property type="evidence" value="ECO:0007669"/>
    <property type="project" value="TreeGrafter"/>
</dbReference>
<sequence>MGTITVPDPLPSPVQDCEALKKAFQGWGTDARAIIGILGHRTAPQRLVVARTYEQLNGESLVNRLNSKLSGDFSRAVIWWALDPVDRDAKLAQDALKKNGDRHVWVIIEIACASSPGHLMAVRQAYWYLSRSSLEEDVATRFPQGEPLGKMLVALVTSYRYDGEHVDEELARSEAAQLRFAIATKRLDHEDILRILGTRNKSQLGVTFHHYRQQSGSSIDQDISSQSNNSKFASLLKVAVWCLTSPEKHFAEVVRSSVVGLGTDEDSLSRAIISRAEIDMQKIKEEYMSTYKVRLEDDVIGDTSGYYREFLLTLLGNDGK</sequence>
<dbReference type="Pfam" id="PF00191">
    <property type="entry name" value="Annexin"/>
    <property type="match status" value="4"/>
</dbReference>
<keyword evidence="2 7" id="KW-0677">Repeat</keyword>
<dbReference type="PRINTS" id="PR00196">
    <property type="entry name" value="ANNEXIN"/>
</dbReference>
<feature type="binding site" evidence="6">
    <location>
        <position position="303"/>
    </location>
    <ligand>
        <name>Ca(2+)</name>
        <dbReference type="ChEBI" id="CHEBI:29108"/>
        <label>3</label>
    </ligand>
</feature>
<protein>
    <recommendedName>
        <fullName evidence="7">Annexin</fullName>
    </recommendedName>
</protein>
<dbReference type="SMART" id="SM00335">
    <property type="entry name" value="ANX"/>
    <property type="match status" value="3"/>
</dbReference>
<evidence type="ECO:0000256" key="3">
    <source>
        <dbReference type="ARBA" id="ARBA00022837"/>
    </source>
</evidence>
<keyword evidence="4 7" id="KW-0041">Annexin</keyword>
<dbReference type="InterPro" id="IPR018502">
    <property type="entry name" value="Annexin_repeat"/>
</dbReference>
<comment type="similarity">
    <text evidence="7">Belongs to the annexin family.</text>
</comment>
<dbReference type="GO" id="GO:0009651">
    <property type="term" value="P:response to salt stress"/>
    <property type="evidence" value="ECO:0007669"/>
    <property type="project" value="TreeGrafter"/>
</dbReference>
<evidence type="ECO:0000256" key="6">
    <source>
        <dbReference type="PIRSR" id="PIRSR609118-1"/>
    </source>
</evidence>
<dbReference type="PRINTS" id="PR01814">
    <property type="entry name" value="ANNEXINPLANT"/>
</dbReference>
<dbReference type="SUPFAM" id="SSF47874">
    <property type="entry name" value="Annexin"/>
    <property type="match status" value="1"/>
</dbReference>
<dbReference type="FunFam" id="1.10.220.10:FF:000001">
    <property type="entry name" value="Annexin"/>
    <property type="match status" value="1"/>
</dbReference>
<dbReference type="GO" id="GO:0009408">
    <property type="term" value="P:response to heat"/>
    <property type="evidence" value="ECO:0007669"/>
    <property type="project" value="TreeGrafter"/>
</dbReference>
<dbReference type="InterPro" id="IPR037104">
    <property type="entry name" value="Annexin_sf"/>
</dbReference>
<dbReference type="AlphaFoldDB" id="A0A1D1XW22"/>
<dbReference type="Gene3D" id="1.10.220.10">
    <property type="entry name" value="Annexin"/>
    <property type="match status" value="4"/>
</dbReference>
<dbReference type="EMBL" id="GDJX01021339">
    <property type="protein sequence ID" value="JAT46597.1"/>
    <property type="molecule type" value="Transcribed_RNA"/>
</dbReference>
<dbReference type="GO" id="GO:0005737">
    <property type="term" value="C:cytoplasm"/>
    <property type="evidence" value="ECO:0007669"/>
    <property type="project" value="TreeGrafter"/>
</dbReference>
<evidence type="ECO:0000256" key="1">
    <source>
        <dbReference type="ARBA" id="ARBA00022723"/>
    </source>
</evidence>
<dbReference type="InterPro" id="IPR018252">
    <property type="entry name" value="Annexin_repeat_CS"/>
</dbReference>
<evidence type="ECO:0000256" key="4">
    <source>
        <dbReference type="ARBA" id="ARBA00023216"/>
    </source>
</evidence>
<accession>A0A1D1XW22</accession>
<evidence type="ECO:0000256" key="7">
    <source>
        <dbReference type="RuleBase" id="RU003540"/>
    </source>
</evidence>
<dbReference type="FunFam" id="1.10.220.10:FF:000009">
    <property type="entry name" value="Annexin"/>
    <property type="match status" value="1"/>
</dbReference>
<proteinExistence type="inferred from homology"/>
<dbReference type="GO" id="GO:0005886">
    <property type="term" value="C:plasma membrane"/>
    <property type="evidence" value="ECO:0007669"/>
    <property type="project" value="TreeGrafter"/>
</dbReference>
<evidence type="ECO:0000256" key="2">
    <source>
        <dbReference type="ARBA" id="ARBA00022737"/>
    </source>
</evidence>
<dbReference type="PROSITE" id="PS00223">
    <property type="entry name" value="ANNEXIN_1"/>
    <property type="match status" value="1"/>
</dbReference>
<comment type="domain">
    <text evidence="7">A pair of annexin repeats may form one binding site for calcium and phospholipid.</text>
</comment>
<feature type="binding site" evidence="6">
    <location>
        <position position="26"/>
    </location>
    <ligand>
        <name>Ca(2+)</name>
        <dbReference type="ChEBI" id="CHEBI:29108"/>
        <label>1</label>
    </ligand>
</feature>
<dbReference type="GO" id="GO:0001786">
    <property type="term" value="F:phosphatidylserine binding"/>
    <property type="evidence" value="ECO:0007669"/>
    <property type="project" value="TreeGrafter"/>
</dbReference>
<keyword evidence="3 6" id="KW-0106">Calcium</keyword>
<dbReference type="InterPro" id="IPR001464">
    <property type="entry name" value="Annexin"/>
</dbReference>
<evidence type="ECO:0000256" key="5">
    <source>
        <dbReference type="ARBA" id="ARBA00023302"/>
    </source>
</evidence>
<keyword evidence="5 7" id="KW-0111">Calcium/phospholipid-binding</keyword>
<dbReference type="GO" id="GO:0009409">
    <property type="term" value="P:response to cold"/>
    <property type="evidence" value="ECO:0007669"/>
    <property type="project" value="TreeGrafter"/>
</dbReference>
<keyword evidence="1 6" id="KW-0479">Metal-binding</keyword>
<dbReference type="GO" id="GO:0005509">
    <property type="term" value="F:calcium ion binding"/>
    <property type="evidence" value="ECO:0007669"/>
    <property type="project" value="InterPro"/>
</dbReference>
<dbReference type="PANTHER" id="PTHR10502:SF99">
    <property type="entry name" value="ANNEXIN D3"/>
    <property type="match status" value="1"/>
</dbReference>
<feature type="binding site" evidence="6">
    <location>
        <position position="262"/>
    </location>
    <ligand>
        <name>Ca(2+)</name>
        <dbReference type="ChEBI" id="CHEBI:29108"/>
        <label>1</label>
    </ligand>
</feature>
<name>A0A1D1XW22_9ARAE</name>
<dbReference type="PROSITE" id="PS51897">
    <property type="entry name" value="ANNEXIN_2"/>
    <property type="match status" value="4"/>
</dbReference>
<feature type="binding site" evidence="6">
    <location>
        <position position="28"/>
    </location>
    <ligand>
        <name>Ca(2+)</name>
        <dbReference type="ChEBI" id="CHEBI:29108"/>
        <label>1</label>
    </ligand>
</feature>